<proteinExistence type="predicted"/>
<accession>A0A6H2A6M4</accession>
<dbReference type="EMBL" id="MT144582">
    <property type="protein sequence ID" value="QJA55257.1"/>
    <property type="molecule type" value="Genomic_DNA"/>
</dbReference>
<dbReference type="EMBL" id="MT145181">
    <property type="protein sequence ID" value="QJI04453.1"/>
    <property type="molecule type" value="Genomic_DNA"/>
</dbReference>
<reference evidence="1" key="1">
    <citation type="submission" date="2020-03" db="EMBL/GenBank/DDBJ databases">
        <title>The deep terrestrial virosphere.</title>
        <authorList>
            <person name="Holmfeldt K."/>
            <person name="Nilsson E."/>
            <person name="Simone D."/>
            <person name="Lopez-Fernandez M."/>
            <person name="Wu X."/>
            <person name="de Brujin I."/>
            <person name="Lundin D."/>
            <person name="Andersson A."/>
            <person name="Bertilsson S."/>
            <person name="Dopson M."/>
        </authorList>
    </citation>
    <scope>NUCLEOTIDE SEQUENCE</scope>
    <source>
        <strain evidence="2">MM415A04584</strain>
        <strain evidence="3">MM415B03372</strain>
        <strain evidence="1">TM448A08222</strain>
        <strain evidence="4">TM448B08638</strain>
    </source>
</reference>
<evidence type="ECO:0000313" key="4">
    <source>
        <dbReference type="EMBL" id="QJI04453.1"/>
    </source>
</evidence>
<name>A0A6H2A6M4_9ZZZZ</name>
<evidence type="ECO:0000313" key="1">
    <source>
        <dbReference type="EMBL" id="QJA55257.1"/>
    </source>
</evidence>
<evidence type="ECO:0000313" key="2">
    <source>
        <dbReference type="EMBL" id="QJA69446.1"/>
    </source>
</evidence>
<dbReference type="AlphaFoldDB" id="A0A6H2A6M4"/>
<organism evidence="1">
    <name type="scientific">viral metagenome</name>
    <dbReference type="NCBI Taxonomy" id="1070528"/>
    <lineage>
        <taxon>unclassified sequences</taxon>
        <taxon>metagenomes</taxon>
        <taxon>organismal metagenomes</taxon>
    </lineage>
</organism>
<gene>
    <name evidence="2" type="ORF">MM415A04584_0008</name>
    <name evidence="3" type="ORF">MM415B03372_0011</name>
    <name evidence="1" type="ORF">TM448A08222_0004</name>
    <name evidence="4" type="ORF">TM448B08638_0006</name>
</gene>
<evidence type="ECO:0000313" key="3">
    <source>
        <dbReference type="EMBL" id="QJA91415.1"/>
    </source>
</evidence>
<sequence>MTEDAINNSYQILEEFKCKQQKQSIRKPLSKKPITHHGRSGKCRTYTDEQKLLYKLQNYKPRMFNF</sequence>
<dbReference type="EMBL" id="MT142986">
    <property type="protein sequence ID" value="QJA91415.1"/>
    <property type="molecule type" value="Genomic_DNA"/>
</dbReference>
<protein>
    <submittedName>
        <fullName evidence="1">Uncharacterized protein</fullName>
    </submittedName>
</protein>
<dbReference type="EMBL" id="MT141706">
    <property type="protein sequence ID" value="QJA69446.1"/>
    <property type="molecule type" value="Genomic_DNA"/>
</dbReference>